<accession>A0ABW2V5V5</accession>
<dbReference type="RefSeq" id="WP_170209477.1">
    <property type="nucleotide sequence ID" value="NZ_JBHTGQ010000031.1"/>
</dbReference>
<dbReference type="EC" id="2.4.-.-" evidence="3"/>
<dbReference type="InterPro" id="IPR029044">
    <property type="entry name" value="Nucleotide-diphossugar_trans"/>
</dbReference>
<dbReference type="SUPFAM" id="SSF53448">
    <property type="entry name" value="Nucleotide-diphospho-sugar transferases"/>
    <property type="match status" value="1"/>
</dbReference>
<dbReference type="CDD" id="cd00761">
    <property type="entry name" value="Glyco_tranf_GTA_type"/>
    <property type="match status" value="1"/>
</dbReference>
<dbReference type="GO" id="GO:0016757">
    <property type="term" value="F:glycosyltransferase activity"/>
    <property type="evidence" value="ECO:0007669"/>
    <property type="project" value="UniProtKB-KW"/>
</dbReference>
<comment type="similarity">
    <text evidence="1">Belongs to the glycosyltransferase 2 family.</text>
</comment>
<dbReference type="Pfam" id="PF00535">
    <property type="entry name" value="Glycos_transf_2"/>
    <property type="match status" value="1"/>
</dbReference>
<evidence type="ECO:0000313" key="3">
    <source>
        <dbReference type="EMBL" id="MFC7750938.1"/>
    </source>
</evidence>
<dbReference type="EMBL" id="JBHTGQ010000031">
    <property type="protein sequence ID" value="MFC7750938.1"/>
    <property type="molecule type" value="Genomic_DNA"/>
</dbReference>
<dbReference type="Proteomes" id="UP001596528">
    <property type="component" value="Unassembled WGS sequence"/>
</dbReference>
<keyword evidence="3" id="KW-0328">Glycosyltransferase</keyword>
<reference evidence="4" key="1">
    <citation type="journal article" date="2019" name="Int. J. Syst. Evol. Microbiol.">
        <title>The Global Catalogue of Microorganisms (GCM) 10K type strain sequencing project: providing services to taxonomists for standard genome sequencing and annotation.</title>
        <authorList>
            <consortium name="The Broad Institute Genomics Platform"/>
            <consortium name="The Broad Institute Genome Sequencing Center for Infectious Disease"/>
            <person name="Wu L."/>
            <person name="Ma J."/>
        </authorList>
    </citation>
    <scope>NUCLEOTIDE SEQUENCE [LARGE SCALE GENOMIC DNA]</scope>
    <source>
        <strain evidence="4">JCM 18657</strain>
    </source>
</reference>
<evidence type="ECO:0000313" key="4">
    <source>
        <dbReference type="Proteomes" id="UP001596528"/>
    </source>
</evidence>
<dbReference type="Gene3D" id="3.90.550.10">
    <property type="entry name" value="Spore Coat Polysaccharide Biosynthesis Protein SpsA, Chain A"/>
    <property type="match status" value="1"/>
</dbReference>
<protein>
    <submittedName>
        <fullName evidence="3">Glycosyltransferase</fullName>
        <ecNumber evidence="3">2.4.-.-</ecNumber>
    </submittedName>
</protein>
<name>A0ABW2V5V5_9BACL</name>
<keyword evidence="4" id="KW-1185">Reference proteome</keyword>
<evidence type="ECO:0000256" key="1">
    <source>
        <dbReference type="ARBA" id="ARBA00006739"/>
    </source>
</evidence>
<gene>
    <name evidence="3" type="ORF">ACFQWB_13505</name>
</gene>
<organism evidence="3 4">
    <name type="scientific">Paenibacillus thermoaerophilus</name>
    <dbReference type="NCBI Taxonomy" id="1215385"/>
    <lineage>
        <taxon>Bacteria</taxon>
        <taxon>Bacillati</taxon>
        <taxon>Bacillota</taxon>
        <taxon>Bacilli</taxon>
        <taxon>Bacillales</taxon>
        <taxon>Paenibacillaceae</taxon>
        <taxon>Paenibacillus</taxon>
    </lineage>
</organism>
<comment type="caution">
    <text evidence="3">The sequence shown here is derived from an EMBL/GenBank/DDBJ whole genome shotgun (WGS) entry which is preliminary data.</text>
</comment>
<evidence type="ECO:0000259" key="2">
    <source>
        <dbReference type="Pfam" id="PF00535"/>
    </source>
</evidence>
<keyword evidence="3" id="KW-0808">Transferase</keyword>
<sequence length="298" mass="33876">MRVTVAICTCNRERDLPETLESVRFQNYPAGDYEILIVDNNSSDRTADIAREYAAATPNARYAMEPEPGLSHARNRAIAEARGELLLFLDDDAVARPDWISGLAACFEDESVACAGGKIVPDWETASPPDWLPEDYYSYYTILDYADGVTEMNAGAVPYGANMAFRTDVLRKHGGFRTDLGRVGGKLLSGEESELIRRLKRTHKVLYTPHAVVRHKIAAERINRKWFLRRLYWQGVTDLVHSADKRRFVFRSQVKFGMYLAAIPVVWGGPKRRMAHLAKLAYRLGVVRHGFRRLQEER</sequence>
<dbReference type="InterPro" id="IPR001173">
    <property type="entry name" value="Glyco_trans_2-like"/>
</dbReference>
<dbReference type="PANTHER" id="PTHR22916">
    <property type="entry name" value="GLYCOSYLTRANSFERASE"/>
    <property type="match status" value="1"/>
</dbReference>
<dbReference type="PANTHER" id="PTHR22916:SF64">
    <property type="entry name" value="TRANSFERASE, PUTATIVE-RELATED"/>
    <property type="match status" value="1"/>
</dbReference>
<feature type="domain" description="Glycosyltransferase 2-like" evidence="2">
    <location>
        <begin position="4"/>
        <end position="173"/>
    </location>
</feature>
<proteinExistence type="inferred from homology"/>